<dbReference type="AlphaFoldDB" id="A0A9X2FCG1"/>
<dbReference type="InterPro" id="IPR057326">
    <property type="entry name" value="KR_dom"/>
</dbReference>
<keyword evidence="2" id="KW-0560">Oxidoreductase</keyword>
<dbReference type="Gene3D" id="3.40.50.720">
    <property type="entry name" value="NAD(P)-binding Rossmann-like Domain"/>
    <property type="match status" value="1"/>
</dbReference>
<comment type="caution">
    <text evidence="5">The sequence shown here is derived from an EMBL/GenBank/DDBJ whole genome shotgun (WGS) entry which is preliminary data.</text>
</comment>
<dbReference type="Pfam" id="PF00106">
    <property type="entry name" value="adh_short"/>
    <property type="match status" value="1"/>
</dbReference>
<dbReference type="InterPro" id="IPR002347">
    <property type="entry name" value="SDR_fam"/>
</dbReference>
<reference evidence="5" key="1">
    <citation type="submission" date="2022-06" db="EMBL/GenBank/DDBJ databases">
        <title>Aeoliella straminimaris, a novel planctomycete from sediments.</title>
        <authorList>
            <person name="Vitorino I.R."/>
            <person name="Lage O.M."/>
        </authorList>
    </citation>
    <scope>NUCLEOTIDE SEQUENCE</scope>
    <source>
        <strain evidence="5">ICT_H6.2</strain>
    </source>
</reference>
<comment type="similarity">
    <text evidence="1 3">Belongs to the short-chain dehydrogenases/reductases (SDR) family.</text>
</comment>
<gene>
    <name evidence="5" type="ORF">NG895_20975</name>
</gene>
<protein>
    <submittedName>
        <fullName evidence="5">SDR family oxidoreductase</fullName>
    </submittedName>
</protein>
<evidence type="ECO:0000313" key="6">
    <source>
        <dbReference type="Proteomes" id="UP001155241"/>
    </source>
</evidence>
<dbReference type="SMART" id="SM00822">
    <property type="entry name" value="PKS_KR"/>
    <property type="match status" value="1"/>
</dbReference>
<dbReference type="RefSeq" id="WP_252854491.1">
    <property type="nucleotide sequence ID" value="NZ_JAMXLR010000072.1"/>
</dbReference>
<name>A0A9X2FCG1_9BACT</name>
<dbReference type="PRINTS" id="PR00080">
    <property type="entry name" value="SDRFAMILY"/>
</dbReference>
<dbReference type="EMBL" id="JAMXLR010000072">
    <property type="protein sequence ID" value="MCO6046380.1"/>
    <property type="molecule type" value="Genomic_DNA"/>
</dbReference>
<evidence type="ECO:0000259" key="4">
    <source>
        <dbReference type="SMART" id="SM00822"/>
    </source>
</evidence>
<keyword evidence="6" id="KW-1185">Reference proteome</keyword>
<dbReference type="GO" id="GO:0016020">
    <property type="term" value="C:membrane"/>
    <property type="evidence" value="ECO:0007669"/>
    <property type="project" value="TreeGrafter"/>
</dbReference>
<dbReference type="SUPFAM" id="SSF51735">
    <property type="entry name" value="NAD(P)-binding Rossmann-fold domains"/>
    <property type="match status" value="1"/>
</dbReference>
<dbReference type="CDD" id="cd05233">
    <property type="entry name" value="SDR_c"/>
    <property type="match status" value="1"/>
</dbReference>
<evidence type="ECO:0000256" key="3">
    <source>
        <dbReference type="RuleBase" id="RU000363"/>
    </source>
</evidence>
<feature type="domain" description="Ketoreductase" evidence="4">
    <location>
        <begin position="35"/>
        <end position="175"/>
    </location>
</feature>
<dbReference type="PANTHER" id="PTHR44196:SF1">
    <property type="entry name" value="DEHYDROGENASE_REDUCTASE SDR FAMILY MEMBER 7B"/>
    <property type="match status" value="1"/>
</dbReference>
<dbReference type="InterPro" id="IPR036291">
    <property type="entry name" value="NAD(P)-bd_dom_sf"/>
</dbReference>
<sequence length="347" mass="37532">MRLTKLAMIVAGGLAGVHLAKKAVQRTRHFDFEGRTALVTGGARGLGLILARELVKRGAKVAICARTRVDLDAAEAELVAMGGEILAVKCDVRNKDDVDAMVELVSDRFGPVELLFNVAGIIQVGPLDAMTMDDFRQAMETHCWGVLHTVWAVLPAMRKRRWGRIVNVASLGGKRAVPHMLPYSASKFAQVGLSNGLRTELLKDGIYVTTACPSLMRTGSPRNAIFKGRHREEYTWFSIGDSLPLVSMNAEVAADQIIQACQDGAGEVVIRGIANLGVVLQLALPNATRFALAQIDALLPVMGGNGVQPARGYESQSSWSPSWITHLSDEAARRNNEMHPHPLNAAE</sequence>
<evidence type="ECO:0000313" key="5">
    <source>
        <dbReference type="EMBL" id="MCO6046380.1"/>
    </source>
</evidence>
<organism evidence="5 6">
    <name type="scientific">Aeoliella straminimaris</name>
    <dbReference type="NCBI Taxonomy" id="2954799"/>
    <lineage>
        <taxon>Bacteria</taxon>
        <taxon>Pseudomonadati</taxon>
        <taxon>Planctomycetota</taxon>
        <taxon>Planctomycetia</taxon>
        <taxon>Pirellulales</taxon>
        <taxon>Lacipirellulaceae</taxon>
        <taxon>Aeoliella</taxon>
    </lineage>
</organism>
<evidence type="ECO:0000256" key="1">
    <source>
        <dbReference type="ARBA" id="ARBA00006484"/>
    </source>
</evidence>
<dbReference type="PANTHER" id="PTHR44196">
    <property type="entry name" value="DEHYDROGENASE/REDUCTASE SDR FAMILY MEMBER 7B"/>
    <property type="match status" value="1"/>
</dbReference>
<accession>A0A9X2FCG1</accession>
<evidence type="ECO:0000256" key="2">
    <source>
        <dbReference type="ARBA" id="ARBA00023002"/>
    </source>
</evidence>
<dbReference type="PRINTS" id="PR00081">
    <property type="entry name" value="GDHRDH"/>
</dbReference>
<dbReference type="GO" id="GO:0016491">
    <property type="term" value="F:oxidoreductase activity"/>
    <property type="evidence" value="ECO:0007669"/>
    <property type="project" value="UniProtKB-KW"/>
</dbReference>
<dbReference type="Proteomes" id="UP001155241">
    <property type="component" value="Unassembled WGS sequence"/>
</dbReference>
<proteinExistence type="inferred from homology"/>